<name>A0A1D3K7E7_PSEVE</name>
<sequence length="134" mass="14307">MSRLLIVDDSPTDTYLARKCAAGLFEEVRAVHNAEGVFRELEAFRPTAVIMDLTLDDLMNGISLIAEIRDRNDDASVVPIIVCTSRAMPADKQIAANAGASAYIVKPITAEALAQACSHLIPGFATAVLPPTPE</sequence>
<feature type="modified residue" description="4-aspartylphosphate" evidence="2">
    <location>
        <position position="52"/>
    </location>
</feature>
<dbReference type="GO" id="GO:0000160">
    <property type="term" value="P:phosphorelay signal transduction system"/>
    <property type="evidence" value="ECO:0007669"/>
    <property type="project" value="InterPro"/>
</dbReference>
<proteinExistence type="predicted"/>
<dbReference type="InterPro" id="IPR011006">
    <property type="entry name" value="CheY-like_superfamily"/>
</dbReference>
<dbReference type="SUPFAM" id="SSF52172">
    <property type="entry name" value="CheY-like"/>
    <property type="match status" value="1"/>
</dbReference>
<dbReference type="Proteomes" id="UP000245431">
    <property type="component" value="Chromosome PVE_r2"/>
</dbReference>
<gene>
    <name evidence="4" type="ORF">PVE_R2G0101</name>
</gene>
<reference evidence="5" key="1">
    <citation type="submission" date="2016-07" db="EMBL/GenBank/DDBJ databases">
        <authorList>
            <person name="Florea S."/>
            <person name="Webb J.S."/>
            <person name="Jaromczyk J."/>
            <person name="Schardl C.L."/>
        </authorList>
    </citation>
    <scope>NUCLEOTIDE SEQUENCE [LARGE SCALE GENOMIC DNA]</scope>
    <source>
        <strain evidence="5">1YdBTEX2</strain>
    </source>
</reference>
<dbReference type="SMART" id="SM00448">
    <property type="entry name" value="REC"/>
    <property type="match status" value="1"/>
</dbReference>
<accession>A0A1D3K7E7</accession>
<dbReference type="InterPro" id="IPR001789">
    <property type="entry name" value="Sig_transdc_resp-reg_receiver"/>
</dbReference>
<dbReference type="PANTHER" id="PTHR44591:SF3">
    <property type="entry name" value="RESPONSE REGULATORY DOMAIN-CONTAINING PROTEIN"/>
    <property type="match status" value="1"/>
</dbReference>
<evidence type="ECO:0000256" key="2">
    <source>
        <dbReference type="PROSITE-ProRule" id="PRU00169"/>
    </source>
</evidence>
<keyword evidence="1 2" id="KW-0597">Phosphoprotein</keyword>
<evidence type="ECO:0000313" key="5">
    <source>
        <dbReference type="Proteomes" id="UP000245431"/>
    </source>
</evidence>
<evidence type="ECO:0000313" key="4">
    <source>
        <dbReference type="EMBL" id="SBW84131.1"/>
    </source>
</evidence>
<dbReference type="CDD" id="cd17546">
    <property type="entry name" value="REC_hyHK_CKI1_RcsC-like"/>
    <property type="match status" value="1"/>
</dbReference>
<dbReference type="PANTHER" id="PTHR44591">
    <property type="entry name" value="STRESS RESPONSE REGULATOR PROTEIN 1"/>
    <property type="match status" value="1"/>
</dbReference>
<organism evidence="4 5">
    <name type="scientific">Pseudomonas veronii 1YdBTEX2</name>
    <dbReference type="NCBI Taxonomy" id="1295141"/>
    <lineage>
        <taxon>Bacteria</taxon>
        <taxon>Pseudomonadati</taxon>
        <taxon>Pseudomonadota</taxon>
        <taxon>Gammaproteobacteria</taxon>
        <taxon>Pseudomonadales</taxon>
        <taxon>Pseudomonadaceae</taxon>
        <taxon>Pseudomonas</taxon>
    </lineage>
</organism>
<feature type="domain" description="Response regulatory" evidence="3">
    <location>
        <begin position="3"/>
        <end position="121"/>
    </location>
</feature>
<evidence type="ECO:0000259" key="3">
    <source>
        <dbReference type="PROSITE" id="PS50110"/>
    </source>
</evidence>
<dbReference type="AlphaFoldDB" id="A0A1D3K7E7"/>
<evidence type="ECO:0000256" key="1">
    <source>
        <dbReference type="ARBA" id="ARBA00022553"/>
    </source>
</evidence>
<dbReference type="EMBL" id="LT599584">
    <property type="protein sequence ID" value="SBW84131.1"/>
    <property type="molecule type" value="Genomic_DNA"/>
</dbReference>
<protein>
    <submittedName>
        <fullName evidence="4">Response regulator</fullName>
    </submittedName>
</protein>
<dbReference type="Pfam" id="PF00072">
    <property type="entry name" value="Response_reg"/>
    <property type="match status" value="1"/>
</dbReference>
<dbReference type="Gene3D" id="3.40.50.2300">
    <property type="match status" value="1"/>
</dbReference>
<dbReference type="InterPro" id="IPR050595">
    <property type="entry name" value="Bact_response_regulator"/>
</dbReference>
<dbReference type="PROSITE" id="PS50110">
    <property type="entry name" value="RESPONSE_REGULATORY"/>
    <property type="match status" value="1"/>
</dbReference>